<dbReference type="EMBL" id="JAGGKC010000027">
    <property type="protein sequence ID" value="MBP1920302.1"/>
    <property type="molecule type" value="Genomic_DNA"/>
</dbReference>
<accession>A0ABS4G6X0</accession>
<dbReference type="Proteomes" id="UP001519271">
    <property type="component" value="Unassembled WGS sequence"/>
</dbReference>
<dbReference type="RefSeq" id="WP_209460475.1">
    <property type="nucleotide sequence ID" value="NZ_JAGGKC010000027.1"/>
</dbReference>
<sequence length="145" mass="16795">MTDEERQKITELRVNGFGYKAIAAAMGMNRNNVRSFCQRHGIGGSSVVVTLNLEEQKNSSLICRHCNKKLTQSSTGRKRKFCSEVCRRNWWQLHPAYRKPKETAFKKITCGHCGTEFESYGSSDRKYCSHNCYIKSRFWRDENGV</sequence>
<name>A0ABS4G6X0_9CLOT</name>
<reference evidence="1 2" key="1">
    <citation type="submission" date="2021-03" db="EMBL/GenBank/DDBJ databases">
        <title>Genomic Encyclopedia of Type Strains, Phase IV (KMG-IV): sequencing the most valuable type-strain genomes for metagenomic binning, comparative biology and taxonomic classification.</title>
        <authorList>
            <person name="Goeker M."/>
        </authorList>
    </citation>
    <scope>NUCLEOTIDE SEQUENCE [LARGE SCALE GENOMIC DNA]</scope>
    <source>
        <strain evidence="1 2">DSM 6139</strain>
    </source>
</reference>
<proteinExistence type="predicted"/>
<evidence type="ECO:0000313" key="2">
    <source>
        <dbReference type="Proteomes" id="UP001519271"/>
    </source>
</evidence>
<comment type="caution">
    <text evidence="1">The sequence shown here is derived from an EMBL/GenBank/DDBJ whole genome shotgun (WGS) entry which is preliminary data.</text>
</comment>
<dbReference type="GO" id="GO:0016301">
    <property type="term" value="F:kinase activity"/>
    <property type="evidence" value="ECO:0007669"/>
    <property type="project" value="UniProtKB-KW"/>
</dbReference>
<gene>
    <name evidence="1" type="ORF">J2Z34_002813</name>
</gene>
<keyword evidence="2" id="KW-1185">Reference proteome</keyword>
<protein>
    <submittedName>
        <fullName evidence="1">Protein-arginine kinase activator protein McsA</fullName>
    </submittedName>
</protein>
<keyword evidence="1" id="KW-0418">Kinase</keyword>
<organism evidence="1 2">
    <name type="scientific">Youngiibacter multivorans</name>
    <dbReference type="NCBI Taxonomy" id="937251"/>
    <lineage>
        <taxon>Bacteria</taxon>
        <taxon>Bacillati</taxon>
        <taxon>Bacillota</taxon>
        <taxon>Clostridia</taxon>
        <taxon>Eubacteriales</taxon>
        <taxon>Clostridiaceae</taxon>
        <taxon>Youngiibacter</taxon>
    </lineage>
</organism>
<dbReference type="Gene3D" id="1.10.10.60">
    <property type="entry name" value="Homeodomain-like"/>
    <property type="match status" value="1"/>
</dbReference>
<evidence type="ECO:0000313" key="1">
    <source>
        <dbReference type="EMBL" id="MBP1920302.1"/>
    </source>
</evidence>
<keyword evidence="1" id="KW-0808">Transferase</keyword>